<dbReference type="AlphaFoldDB" id="A0A2M6WK41"/>
<evidence type="ECO:0000256" key="1">
    <source>
        <dbReference type="SAM" id="Coils"/>
    </source>
</evidence>
<gene>
    <name evidence="2" type="ORF">COU06_01520</name>
</gene>
<dbReference type="Proteomes" id="UP000229112">
    <property type="component" value="Unassembled WGS sequence"/>
</dbReference>
<proteinExistence type="predicted"/>
<name>A0A2M6WK41_9BACT</name>
<evidence type="ECO:0008006" key="4">
    <source>
        <dbReference type="Google" id="ProtNLM"/>
    </source>
</evidence>
<feature type="coiled-coil region" evidence="1">
    <location>
        <begin position="27"/>
        <end position="61"/>
    </location>
</feature>
<dbReference type="EMBL" id="PFAY01000011">
    <property type="protein sequence ID" value="PIT93147.1"/>
    <property type="molecule type" value="Genomic_DNA"/>
</dbReference>
<organism evidence="2 3">
    <name type="scientific">Candidatus Harrisonbacteria bacterium CG10_big_fil_rev_8_21_14_0_10_38_8</name>
    <dbReference type="NCBI Taxonomy" id="1974582"/>
    <lineage>
        <taxon>Bacteria</taxon>
        <taxon>Candidatus Harrisoniibacteriota</taxon>
    </lineage>
</organism>
<accession>A0A2M6WK41</accession>
<comment type="caution">
    <text evidence="2">The sequence shown here is derived from an EMBL/GenBank/DDBJ whole genome shotgun (WGS) entry which is preliminary data.</text>
</comment>
<reference evidence="3" key="1">
    <citation type="submission" date="2017-09" db="EMBL/GenBank/DDBJ databases">
        <title>Depth-based differentiation of microbial function through sediment-hosted aquifers and enrichment of novel symbionts in the deep terrestrial subsurface.</title>
        <authorList>
            <person name="Probst A.J."/>
            <person name="Ladd B."/>
            <person name="Jarett J.K."/>
            <person name="Geller-Mcgrath D.E."/>
            <person name="Sieber C.M.K."/>
            <person name="Emerson J.B."/>
            <person name="Anantharaman K."/>
            <person name="Thomas B.C."/>
            <person name="Malmstrom R."/>
            <person name="Stieglmeier M."/>
            <person name="Klingl A."/>
            <person name="Woyke T."/>
            <person name="Ryan C.M."/>
            <person name="Banfield J.F."/>
        </authorList>
    </citation>
    <scope>NUCLEOTIDE SEQUENCE [LARGE SCALE GENOMIC DNA]</scope>
</reference>
<sequence length="90" mass="10753">MKYFLLVFFILVLAVVGLQAYNLFIQRRDYVDELMVLMDEAKRLETENQLLSDDLEYYQDDENLLKEVKARFNYKDPSEELLILVPALEE</sequence>
<protein>
    <recommendedName>
        <fullName evidence="4">Septum formation initiator</fullName>
    </recommendedName>
</protein>
<keyword evidence="1" id="KW-0175">Coiled coil</keyword>
<evidence type="ECO:0000313" key="3">
    <source>
        <dbReference type="Proteomes" id="UP000229112"/>
    </source>
</evidence>
<evidence type="ECO:0000313" key="2">
    <source>
        <dbReference type="EMBL" id="PIT93147.1"/>
    </source>
</evidence>